<evidence type="ECO:0000256" key="1">
    <source>
        <dbReference type="ARBA" id="ARBA00022741"/>
    </source>
</evidence>
<dbReference type="SMART" id="SM00174">
    <property type="entry name" value="RHO"/>
    <property type="match status" value="1"/>
</dbReference>
<name>A0ABD3QBE9_9STRA</name>
<organism evidence="3 4">
    <name type="scientific">Stephanodiscus triporus</name>
    <dbReference type="NCBI Taxonomy" id="2934178"/>
    <lineage>
        <taxon>Eukaryota</taxon>
        <taxon>Sar</taxon>
        <taxon>Stramenopiles</taxon>
        <taxon>Ochrophyta</taxon>
        <taxon>Bacillariophyta</taxon>
        <taxon>Coscinodiscophyceae</taxon>
        <taxon>Thalassiosirophycidae</taxon>
        <taxon>Stephanodiscales</taxon>
        <taxon>Stephanodiscaceae</taxon>
        <taxon>Stephanodiscus</taxon>
    </lineage>
</organism>
<reference evidence="3 4" key="1">
    <citation type="submission" date="2024-10" db="EMBL/GenBank/DDBJ databases">
        <title>Updated reference genomes for cyclostephanoid diatoms.</title>
        <authorList>
            <person name="Roberts W.R."/>
            <person name="Alverson A.J."/>
        </authorList>
    </citation>
    <scope>NUCLEOTIDE SEQUENCE [LARGE SCALE GENOMIC DNA]</scope>
    <source>
        <strain evidence="3 4">AJA276-08</strain>
    </source>
</reference>
<evidence type="ECO:0000256" key="2">
    <source>
        <dbReference type="SAM" id="MobiDB-lite"/>
    </source>
</evidence>
<proteinExistence type="predicted"/>
<dbReference type="AlphaFoldDB" id="A0ABD3QBE9"/>
<keyword evidence="1" id="KW-0547">Nucleotide-binding</keyword>
<dbReference type="SMART" id="SM00175">
    <property type="entry name" value="RAB"/>
    <property type="match status" value="1"/>
</dbReference>
<feature type="compositionally biased region" description="Low complexity" evidence="2">
    <location>
        <begin position="285"/>
        <end position="303"/>
    </location>
</feature>
<dbReference type="InterPro" id="IPR005225">
    <property type="entry name" value="Small_GTP-bd"/>
</dbReference>
<sequence>MPHVELPQAEFKVVVLGDSHIGKTSLVTRFAEGYYRENSRPATLSAYFVTKTIHSSENVHTKIQIWDTAGAESFRSMAPIFYKTASAIIICYDATRRDTFDGMRAWLDEVRRKVRVGQDVVVAIAALKTDLLNLKDSDGDPVPEYEVEQLAEALGFIYFPTSAKTGVNIHALFQSVADRVLQYRLLNPRQNGDGDNDGKKNAVKARGAMRAKNSDGSIRHFVRGESNIGSTMDDGIAPCTPQKWDQFVSKNNDNIDTSNRNKNDDQIMSEKDTSTPLEKLRRSISGTNSRSGTPSTTSGTTTTNFEEGGDEINVTPKKSEKTKGGLDQSEFLCSSKEYVCSPTACGAIGSGSSGCLVQ</sequence>
<dbReference type="PANTHER" id="PTHR47978">
    <property type="match status" value="1"/>
</dbReference>
<gene>
    <name evidence="3" type="ORF">ACHAW5_004474</name>
</gene>
<dbReference type="EMBL" id="JALLAZ020000348">
    <property type="protein sequence ID" value="KAL3797455.1"/>
    <property type="molecule type" value="Genomic_DNA"/>
</dbReference>
<dbReference type="SMART" id="SM00173">
    <property type="entry name" value="RAS"/>
    <property type="match status" value="1"/>
</dbReference>
<dbReference type="PRINTS" id="PR00449">
    <property type="entry name" value="RASTRNSFRMNG"/>
</dbReference>
<feature type="region of interest" description="Disordered" evidence="2">
    <location>
        <begin position="187"/>
        <end position="213"/>
    </location>
</feature>
<dbReference type="FunFam" id="3.40.50.300:FF:001447">
    <property type="entry name" value="Ras-related protein Rab-1B"/>
    <property type="match status" value="1"/>
</dbReference>
<protein>
    <submittedName>
        <fullName evidence="3">Uncharacterized protein</fullName>
    </submittedName>
</protein>
<feature type="compositionally biased region" description="Polar residues" evidence="2">
    <location>
        <begin position="248"/>
        <end position="258"/>
    </location>
</feature>
<evidence type="ECO:0000313" key="3">
    <source>
        <dbReference type="EMBL" id="KAL3797455.1"/>
    </source>
</evidence>
<comment type="caution">
    <text evidence="3">The sequence shown here is derived from an EMBL/GenBank/DDBJ whole genome shotgun (WGS) entry which is preliminary data.</text>
</comment>
<dbReference type="Gene3D" id="3.40.50.300">
    <property type="entry name" value="P-loop containing nucleotide triphosphate hydrolases"/>
    <property type="match status" value="1"/>
</dbReference>
<feature type="region of interest" description="Disordered" evidence="2">
    <location>
        <begin position="226"/>
        <end position="326"/>
    </location>
</feature>
<dbReference type="InterPro" id="IPR001806">
    <property type="entry name" value="Small_GTPase"/>
</dbReference>
<dbReference type="PROSITE" id="PS51419">
    <property type="entry name" value="RAB"/>
    <property type="match status" value="1"/>
</dbReference>
<dbReference type="NCBIfam" id="TIGR00231">
    <property type="entry name" value="small_GTP"/>
    <property type="match status" value="1"/>
</dbReference>
<dbReference type="Pfam" id="PF00071">
    <property type="entry name" value="Ras"/>
    <property type="match status" value="1"/>
</dbReference>
<evidence type="ECO:0000313" key="4">
    <source>
        <dbReference type="Proteomes" id="UP001530315"/>
    </source>
</evidence>
<dbReference type="Proteomes" id="UP001530315">
    <property type="component" value="Unassembled WGS sequence"/>
</dbReference>
<keyword evidence="4" id="KW-1185">Reference proteome</keyword>
<dbReference type="SUPFAM" id="SSF52540">
    <property type="entry name" value="P-loop containing nucleoside triphosphate hydrolases"/>
    <property type="match status" value="1"/>
</dbReference>
<dbReference type="PROSITE" id="PS51421">
    <property type="entry name" value="RAS"/>
    <property type="match status" value="1"/>
</dbReference>
<feature type="compositionally biased region" description="Basic and acidic residues" evidence="2">
    <location>
        <begin position="259"/>
        <end position="281"/>
    </location>
</feature>
<dbReference type="GO" id="GO:0000166">
    <property type="term" value="F:nucleotide binding"/>
    <property type="evidence" value="ECO:0007669"/>
    <property type="project" value="UniProtKB-KW"/>
</dbReference>
<accession>A0ABD3QBE9</accession>
<dbReference type="InterPro" id="IPR027417">
    <property type="entry name" value="P-loop_NTPase"/>
</dbReference>